<dbReference type="RefSeq" id="WP_150712135.1">
    <property type="nucleotide sequence ID" value="NZ_CABVHK010000012.1"/>
</dbReference>
<dbReference type="OrthoDB" id="6461088at2"/>
<sequence>MNPTSSGSGQNQHAKSAGKFVVMGARCCNSAIGAFHPRSWRLVSLDADTLEPTVVSWHYKHGGRPVMGNDFFDTQPDQHLIVSSGTERMTLNPLNISANFPAMCARRDDQYLHAWGWAEFGGELPEEIKKIKDAVQIESSMAAFAVRRANGSVRAWGSPLNPSSLVPADIAALTNIVGIFGGNYVFVALLTTGQVVAWGLEEAGGKLPDKIATLTDVVGAVGTQHAFAVLRRTGQVDAWGDPDNGGELPEEIRQLRDVVQIAHSGRNFAVRRANGQLAVWGRRTALPPIPEDIVNLDDIVDIAGKSGAIAVRRANGQIKAWGMTQRDTPPEEIADLTDIVHVTSTSYSFIALRANGRIVTWGDGIASVVPENIAPLSDIVAITTNHEAAVVLRSSGEAIAFGDPETGGDSSGVSHLLTNVRAVFAGTNTFVALTMDNRVIAWGDPQKGGTGEQKALYGLISYAGKLQINL</sequence>
<dbReference type="InterPro" id="IPR009091">
    <property type="entry name" value="RCC1/BLIP-II"/>
</dbReference>
<dbReference type="SUPFAM" id="SSF50985">
    <property type="entry name" value="RCC1/BLIP-II"/>
    <property type="match status" value="1"/>
</dbReference>
<evidence type="ECO:0000313" key="2">
    <source>
        <dbReference type="Proteomes" id="UP000326953"/>
    </source>
</evidence>
<accession>A0A5E6USY4</accession>
<dbReference type="PANTHER" id="PTHR45982:SF1">
    <property type="entry name" value="REGULATOR OF CHROMOSOME CONDENSATION"/>
    <property type="match status" value="1"/>
</dbReference>
<dbReference type="AlphaFoldDB" id="A0A5E6USY4"/>
<protein>
    <submittedName>
        <fullName evidence="1">Uncharacterized protein</fullName>
    </submittedName>
</protein>
<evidence type="ECO:0000313" key="1">
    <source>
        <dbReference type="EMBL" id="VVN08690.1"/>
    </source>
</evidence>
<dbReference type="Gene3D" id="2.130.10.30">
    <property type="entry name" value="Regulator of chromosome condensation 1/beta-lactamase-inhibitor protein II"/>
    <property type="match status" value="3"/>
</dbReference>
<gene>
    <name evidence="1" type="ORF">PS662_03732</name>
</gene>
<dbReference type="InterPro" id="IPR051553">
    <property type="entry name" value="Ran_GTPase-activating"/>
</dbReference>
<proteinExistence type="predicted"/>
<organism evidence="1 2">
    <name type="scientific">Pseudomonas fluorescens</name>
    <dbReference type="NCBI Taxonomy" id="294"/>
    <lineage>
        <taxon>Bacteria</taxon>
        <taxon>Pseudomonadati</taxon>
        <taxon>Pseudomonadota</taxon>
        <taxon>Gammaproteobacteria</taxon>
        <taxon>Pseudomonadales</taxon>
        <taxon>Pseudomonadaceae</taxon>
        <taxon>Pseudomonas</taxon>
    </lineage>
</organism>
<name>A0A5E6USY4_PSEFL</name>
<dbReference type="PANTHER" id="PTHR45982">
    <property type="entry name" value="REGULATOR OF CHROMOSOME CONDENSATION"/>
    <property type="match status" value="1"/>
</dbReference>
<dbReference type="EMBL" id="CABVHK010000012">
    <property type="protein sequence ID" value="VVN08690.1"/>
    <property type="molecule type" value="Genomic_DNA"/>
</dbReference>
<dbReference type="Proteomes" id="UP000326953">
    <property type="component" value="Unassembled WGS sequence"/>
</dbReference>
<reference evidence="1 2" key="1">
    <citation type="submission" date="2019-09" db="EMBL/GenBank/DDBJ databases">
        <authorList>
            <person name="Chandra G."/>
            <person name="Truman W A."/>
        </authorList>
    </citation>
    <scope>NUCLEOTIDE SEQUENCE [LARGE SCALE GENOMIC DNA]</scope>
    <source>
        <strain evidence="1">PS662</strain>
    </source>
</reference>